<keyword evidence="2" id="KW-1185">Reference proteome</keyword>
<protein>
    <submittedName>
        <fullName evidence="1">Uncharacterized protein</fullName>
    </submittedName>
</protein>
<name>A0ACC2JYK7_9PEZI</name>
<evidence type="ECO:0000313" key="1">
    <source>
        <dbReference type="EMBL" id="KAJ8132490.1"/>
    </source>
</evidence>
<gene>
    <name evidence="1" type="ORF">O1611_g1138</name>
</gene>
<reference evidence="1" key="1">
    <citation type="submission" date="2022-12" db="EMBL/GenBank/DDBJ databases">
        <title>Genome Sequence of Lasiodiplodia mahajangana.</title>
        <authorList>
            <person name="Buettner E."/>
        </authorList>
    </citation>
    <scope>NUCLEOTIDE SEQUENCE</scope>
    <source>
        <strain evidence="1">VT137</strain>
    </source>
</reference>
<organism evidence="1 2">
    <name type="scientific">Lasiodiplodia mahajangana</name>
    <dbReference type="NCBI Taxonomy" id="1108764"/>
    <lineage>
        <taxon>Eukaryota</taxon>
        <taxon>Fungi</taxon>
        <taxon>Dikarya</taxon>
        <taxon>Ascomycota</taxon>
        <taxon>Pezizomycotina</taxon>
        <taxon>Dothideomycetes</taxon>
        <taxon>Dothideomycetes incertae sedis</taxon>
        <taxon>Botryosphaeriales</taxon>
        <taxon>Botryosphaeriaceae</taxon>
        <taxon>Lasiodiplodia</taxon>
    </lineage>
</organism>
<proteinExistence type="predicted"/>
<comment type="caution">
    <text evidence="1">The sequence shown here is derived from an EMBL/GenBank/DDBJ whole genome shotgun (WGS) entry which is preliminary data.</text>
</comment>
<dbReference type="Proteomes" id="UP001153332">
    <property type="component" value="Unassembled WGS sequence"/>
</dbReference>
<accession>A0ACC2JYK7</accession>
<sequence length="675" mass="73954">MEIATAVLAWAISSTCRNLPASNNLFGICPRQNIGSELQARLSANAQVYYPGTSDFTTATKRWSVLDAPQANIVVVPSTEEDVATTVQFANSQNISYLAKNGGHGAITTVGRLHDGIEIWLTQLTGVDIASDGNTATIKGGTLSKVITDTLWAAGKQTVTGGCECVGYLGAALGGGHGFLQGRHGLISDQFVSMNIVLADGKLHTIDKTHDLWWAMQGAGQNFGIVTSITSKIYDVKYPDWAYKSFIYTGDKVEDLYDSINKYLLKNGTQPVDIINYSFFFNYPAIDPTKPVVMFYILQEGVTAVDSKYTAPFDNLGPIVTNSAGGVYTDLAEWTGNSNDAPPCQKAGLVNIRFPIDLKVYSPEAQRDVYELFAQATQETPALNNSLFLFEGYSVQGVQAVPSEKTAFPFRSDNLLLSPLLTYAPDGPELDKKAADLGESIRQTLFKASGLKELHTYVNYAFGDESLKNMYGFEQWRQDRLKALKKNSFKSIDATQRAYLRLYSYRAYYKTNTGVVALDVHSKAKGLPPIMDQSVIGPSGTLVGAFWRNMGGQTDVGVETVGLALVYISFGLRIWSRSIQRAQYQLNDWLIVVATVLMTVRYALEVTVVLKCGVGLHIEEVVGTAGPNIITYFLLLTRRMMTASLHYRSAFYHDYNAGKAIDSSLLHNDIPPAAL</sequence>
<dbReference type="EMBL" id="JAPUUL010000122">
    <property type="protein sequence ID" value="KAJ8132490.1"/>
    <property type="molecule type" value="Genomic_DNA"/>
</dbReference>
<evidence type="ECO:0000313" key="2">
    <source>
        <dbReference type="Proteomes" id="UP001153332"/>
    </source>
</evidence>